<dbReference type="Proteomes" id="UP000484255">
    <property type="component" value="Unassembled WGS sequence"/>
</dbReference>
<keyword evidence="2" id="KW-0812">Transmembrane</keyword>
<feature type="non-terminal residue" evidence="3">
    <location>
        <position position="90"/>
    </location>
</feature>
<dbReference type="AlphaFoldDB" id="A0A7C9TNK7"/>
<evidence type="ECO:0000256" key="1">
    <source>
        <dbReference type="SAM" id="MobiDB-lite"/>
    </source>
</evidence>
<comment type="caution">
    <text evidence="3">The sequence shown here is derived from an EMBL/GenBank/DDBJ whole genome shotgun (WGS) entry which is preliminary data.</text>
</comment>
<organism evidence="3 4">
    <name type="scientific">Ideonella livida</name>
    <dbReference type="NCBI Taxonomy" id="2707176"/>
    <lineage>
        <taxon>Bacteria</taxon>
        <taxon>Pseudomonadati</taxon>
        <taxon>Pseudomonadota</taxon>
        <taxon>Betaproteobacteria</taxon>
        <taxon>Burkholderiales</taxon>
        <taxon>Sphaerotilaceae</taxon>
        <taxon>Ideonella</taxon>
    </lineage>
</organism>
<reference evidence="3 4" key="1">
    <citation type="submission" date="2020-02" db="EMBL/GenBank/DDBJ databases">
        <title>Ideonella bacterium strain TBM-1.</title>
        <authorList>
            <person name="Chen W.-M."/>
        </authorList>
    </citation>
    <scope>NUCLEOTIDE SEQUENCE [LARGE SCALE GENOMIC DNA]</scope>
    <source>
        <strain evidence="3 4">TBM-1</strain>
    </source>
</reference>
<gene>
    <name evidence="3" type="ORF">G3A44_19425</name>
</gene>
<dbReference type="EMBL" id="JAAGOH010000034">
    <property type="protein sequence ID" value="NDY93367.1"/>
    <property type="molecule type" value="Genomic_DNA"/>
</dbReference>
<accession>A0A7C9TNK7</accession>
<keyword evidence="2" id="KW-1133">Transmembrane helix</keyword>
<protein>
    <submittedName>
        <fullName evidence="3">Uncharacterized protein</fullName>
    </submittedName>
</protein>
<evidence type="ECO:0000256" key="2">
    <source>
        <dbReference type="SAM" id="Phobius"/>
    </source>
</evidence>
<feature type="compositionally biased region" description="Low complexity" evidence="1">
    <location>
        <begin position="62"/>
        <end position="76"/>
    </location>
</feature>
<proteinExistence type="predicted"/>
<feature type="transmembrane region" description="Helical" evidence="2">
    <location>
        <begin position="12"/>
        <end position="30"/>
    </location>
</feature>
<evidence type="ECO:0000313" key="3">
    <source>
        <dbReference type="EMBL" id="NDY93367.1"/>
    </source>
</evidence>
<evidence type="ECO:0000313" key="4">
    <source>
        <dbReference type="Proteomes" id="UP000484255"/>
    </source>
</evidence>
<feature type="region of interest" description="Disordered" evidence="1">
    <location>
        <begin position="62"/>
        <end position="90"/>
    </location>
</feature>
<keyword evidence="2" id="KW-0472">Membrane</keyword>
<name>A0A7C9TNK7_9BURK</name>
<sequence>MNGLGDVPAWVWQVLGAACGLGLGLWLGAIRRRRLRLARAVVAEVLPRSSAARIGPSTVMPAAAPASPAAGEAAGSRPMPLGPVATRPAA</sequence>
<keyword evidence="4" id="KW-1185">Reference proteome</keyword>